<dbReference type="PROSITE" id="PS51192">
    <property type="entry name" value="HELICASE_ATP_BIND_1"/>
    <property type="match status" value="1"/>
</dbReference>
<evidence type="ECO:0000256" key="2">
    <source>
        <dbReference type="ARBA" id="ARBA00022705"/>
    </source>
</evidence>
<dbReference type="GO" id="GO:0006269">
    <property type="term" value="P:DNA replication, synthesis of primer"/>
    <property type="evidence" value="ECO:0007669"/>
    <property type="project" value="UniProtKB-KW"/>
</dbReference>
<evidence type="ECO:0000313" key="14">
    <source>
        <dbReference type="EMBL" id="TDR38929.1"/>
    </source>
</evidence>
<dbReference type="GO" id="GO:0008270">
    <property type="term" value="F:zinc ion binding"/>
    <property type="evidence" value="ECO:0007669"/>
    <property type="project" value="UniProtKB-UniRule"/>
</dbReference>
<dbReference type="GO" id="GO:0006270">
    <property type="term" value="P:DNA replication initiation"/>
    <property type="evidence" value="ECO:0007669"/>
    <property type="project" value="TreeGrafter"/>
</dbReference>
<organism evidence="14 15">
    <name type="scientific">Tahibacter aquaticus</name>
    <dbReference type="NCBI Taxonomy" id="520092"/>
    <lineage>
        <taxon>Bacteria</taxon>
        <taxon>Pseudomonadati</taxon>
        <taxon>Pseudomonadota</taxon>
        <taxon>Gammaproteobacteria</taxon>
        <taxon>Lysobacterales</taxon>
        <taxon>Rhodanobacteraceae</taxon>
        <taxon>Tahibacter</taxon>
    </lineage>
</organism>
<comment type="catalytic activity">
    <reaction evidence="12">
        <text>Couples ATP hydrolysis with the unwinding of duplex DNA by translocating in the 3'-5' direction.</text>
        <dbReference type="EC" id="5.6.2.4"/>
    </reaction>
</comment>
<evidence type="ECO:0000256" key="11">
    <source>
        <dbReference type="ARBA" id="ARBA00048988"/>
    </source>
</evidence>
<evidence type="ECO:0000259" key="13">
    <source>
        <dbReference type="PROSITE" id="PS51192"/>
    </source>
</evidence>
<dbReference type="GO" id="GO:0003677">
    <property type="term" value="F:DNA binding"/>
    <property type="evidence" value="ECO:0007669"/>
    <property type="project" value="UniProtKB-UniRule"/>
</dbReference>
<dbReference type="EC" id="5.6.2.4" evidence="12"/>
<dbReference type="InterPro" id="IPR011545">
    <property type="entry name" value="DEAD/DEAH_box_helicase_dom"/>
</dbReference>
<dbReference type="Proteomes" id="UP000295293">
    <property type="component" value="Unassembled WGS sequence"/>
</dbReference>
<keyword evidence="15" id="KW-1185">Reference proteome</keyword>
<evidence type="ECO:0000256" key="12">
    <source>
        <dbReference type="HAMAP-Rule" id="MF_00983"/>
    </source>
</evidence>
<feature type="binding site" evidence="12">
    <location>
        <position position="444"/>
    </location>
    <ligand>
        <name>Zn(2+)</name>
        <dbReference type="ChEBI" id="CHEBI:29105"/>
        <label>2</label>
    </ligand>
</feature>
<proteinExistence type="inferred from homology"/>
<keyword evidence="2 12" id="KW-0235">DNA replication</keyword>
<keyword evidence="7 12" id="KW-0862">Zinc</keyword>
<evidence type="ECO:0000256" key="1">
    <source>
        <dbReference type="ARBA" id="ARBA00022515"/>
    </source>
</evidence>
<keyword evidence="6 12" id="KW-0347">Helicase</keyword>
<feature type="binding site" evidence="12">
    <location>
        <position position="432"/>
    </location>
    <ligand>
        <name>Zn(2+)</name>
        <dbReference type="ChEBI" id="CHEBI:29105"/>
        <label>1</label>
    </ligand>
</feature>
<protein>
    <recommendedName>
        <fullName evidence="12">Replication restart protein PriA</fullName>
    </recommendedName>
    <alternativeName>
        <fullName evidence="12">ATP-dependent DNA helicase PriA</fullName>
        <ecNumber evidence="12">5.6.2.4</ecNumber>
    </alternativeName>
    <alternativeName>
        <fullName evidence="12">DNA 3'-5' helicase PriA</fullName>
    </alternativeName>
</protein>
<dbReference type="RefSeq" id="WP_133821148.1">
    <property type="nucleotide sequence ID" value="NZ_SNZH01000018.1"/>
</dbReference>
<dbReference type="PANTHER" id="PTHR30580:SF0">
    <property type="entry name" value="PRIMOSOMAL PROTEIN N"/>
    <property type="match status" value="1"/>
</dbReference>
<dbReference type="CDD" id="cd17929">
    <property type="entry name" value="DEXHc_priA"/>
    <property type="match status" value="1"/>
</dbReference>
<dbReference type="FunFam" id="3.40.1440.60:FF:000001">
    <property type="entry name" value="Primosomal protein N"/>
    <property type="match status" value="1"/>
</dbReference>
<comment type="similarity">
    <text evidence="12">Belongs to the helicase family. PriA subfamily.</text>
</comment>
<comment type="caution">
    <text evidence="14">The sequence shown here is derived from an EMBL/GenBank/DDBJ whole genome shotgun (WGS) entry which is preliminary data.</text>
</comment>
<comment type="cofactor">
    <cofactor evidence="12">
        <name>Zn(2+)</name>
        <dbReference type="ChEBI" id="CHEBI:29105"/>
    </cofactor>
    <text evidence="12">Binds 2 zinc ions per subunit.</text>
</comment>
<dbReference type="GO" id="GO:0016887">
    <property type="term" value="F:ATP hydrolysis activity"/>
    <property type="evidence" value="ECO:0007669"/>
    <property type="project" value="RHEA"/>
</dbReference>
<feature type="binding site" evidence="12">
    <location>
        <position position="459"/>
    </location>
    <ligand>
        <name>Zn(2+)</name>
        <dbReference type="ChEBI" id="CHEBI:29105"/>
        <label>2</label>
    </ligand>
</feature>
<feature type="binding site" evidence="12">
    <location>
        <position position="462"/>
    </location>
    <ligand>
        <name>Zn(2+)</name>
        <dbReference type="ChEBI" id="CHEBI:29105"/>
        <label>2</label>
    </ligand>
</feature>
<dbReference type="Gene3D" id="3.40.50.300">
    <property type="entry name" value="P-loop containing nucleotide triphosphate hydrolases"/>
    <property type="match status" value="2"/>
</dbReference>
<dbReference type="InterPro" id="IPR041222">
    <property type="entry name" value="PriA_3primeBD"/>
</dbReference>
<accession>A0A4V6PY96</accession>
<dbReference type="InterPro" id="IPR005259">
    <property type="entry name" value="PriA"/>
</dbReference>
<dbReference type="GO" id="GO:0005524">
    <property type="term" value="F:ATP binding"/>
    <property type="evidence" value="ECO:0007669"/>
    <property type="project" value="UniProtKB-UniRule"/>
</dbReference>
<dbReference type="InterPro" id="IPR027417">
    <property type="entry name" value="P-loop_NTPase"/>
</dbReference>
<comment type="function">
    <text evidence="12">Initiates the restart of stalled replication forks, which reloads the replicative helicase on sites other than the origin of replication. Recognizes and binds to abandoned replication forks and remodels them to uncover a helicase loading site. Promotes assembly of the primosome at these replication forks.</text>
</comment>
<gene>
    <name evidence="12" type="primary">priA</name>
    <name evidence="14" type="ORF">DFR29_11872</name>
</gene>
<feature type="binding site" evidence="12">
    <location>
        <position position="441"/>
    </location>
    <ligand>
        <name>Zn(2+)</name>
        <dbReference type="ChEBI" id="CHEBI:29105"/>
        <label>2</label>
    </ligand>
</feature>
<evidence type="ECO:0000313" key="15">
    <source>
        <dbReference type="Proteomes" id="UP000295293"/>
    </source>
</evidence>
<dbReference type="PANTHER" id="PTHR30580">
    <property type="entry name" value="PRIMOSOMAL PROTEIN N"/>
    <property type="match status" value="1"/>
</dbReference>
<sequence length="725" mass="78841">MPEILRVAVPVPLPQLFDYLAPRGALPAPGCRVVVPFGPGRQVAIVVGSSDSSDIPLAKLKRVSSVLDAQPLLSSELLATLQWAARYYQHPLGAVLEAALPVGMRQAKPLPFEGYRALALSADGRDTSADTLRRGTRIRELFERLADGAQTYAALDLALPRWRDSASALRQRGLVETVALAASPVLGARVAPPPLNPAQDAAVTRVAEALQRFQPWLLEGITGSGKTEVYLGLIDQVIAAGRQALVLVPEIGLTPQTLRRFRDRFGAGVHALHSGLAEGERSRAWLAAARGEANVILGTRSAIFAPLPRLGLIAVDEEHDASYKQQDGFRYCARDLAVVRARALQIPVLLGSATPSLESLANVAGGRYERLELPLRAGNAKPPQLRVIDARRTRLSHGLGPELLTALRETLGRGEQALIFRNRRGYAPVLFCHDCGWHAECERCAKPMTLHRQRGRLACHHCEAERRVPMQCPECSGANLMPQGQGTERLEEALGELFPDTPIVRIDRETTRRRGALEALLDRLGPHQPGIYVGTQMLAKGHDLPNLTLVAILGVDEGLHSIDFRSSERLGQLIVQVAGRAGRASKPGLVLLQTHHPDHALLGVLIRGGYRALAQNLLLERRAAELPPYTHMALLRAEAKDAAAAEEFLAACATVCGEADGVAIYGPLPAPMPLRAGLARAQLHFSAPERARLQALLPGWMEFWRQLPSARRVRWSLDVDPIDLY</sequence>
<dbReference type="Pfam" id="PF17764">
    <property type="entry name" value="PriA_3primeBD"/>
    <property type="match status" value="1"/>
</dbReference>
<dbReference type="Gene3D" id="3.40.1440.60">
    <property type="entry name" value="PriA, 3(prime) DNA-binding domain"/>
    <property type="match status" value="1"/>
</dbReference>
<evidence type="ECO:0000256" key="7">
    <source>
        <dbReference type="ARBA" id="ARBA00022833"/>
    </source>
</evidence>
<keyword evidence="8 12" id="KW-0067">ATP-binding</keyword>
<dbReference type="GO" id="GO:0006302">
    <property type="term" value="P:double-strand break repair"/>
    <property type="evidence" value="ECO:0007669"/>
    <property type="project" value="InterPro"/>
</dbReference>
<keyword evidence="5 12" id="KW-0378">Hydrolase</keyword>
<dbReference type="SUPFAM" id="SSF52540">
    <property type="entry name" value="P-loop containing nucleoside triphosphate hydrolases"/>
    <property type="match status" value="2"/>
</dbReference>
<keyword evidence="9 12" id="KW-0238">DNA-binding</keyword>
<dbReference type="HAMAP" id="MF_00983">
    <property type="entry name" value="PriA"/>
    <property type="match status" value="1"/>
</dbReference>
<feature type="domain" description="Helicase ATP-binding" evidence="13">
    <location>
        <begin position="207"/>
        <end position="373"/>
    </location>
</feature>
<evidence type="ECO:0000256" key="10">
    <source>
        <dbReference type="ARBA" id="ARBA00023235"/>
    </source>
</evidence>
<dbReference type="CDD" id="cd18804">
    <property type="entry name" value="SF2_C_priA"/>
    <property type="match status" value="1"/>
</dbReference>
<dbReference type="InterPro" id="IPR001650">
    <property type="entry name" value="Helicase_C-like"/>
</dbReference>
<dbReference type="InterPro" id="IPR041236">
    <property type="entry name" value="PriA_C"/>
</dbReference>
<evidence type="ECO:0000256" key="6">
    <source>
        <dbReference type="ARBA" id="ARBA00022806"/>
    </source>
</evidence>
<dbReference type="Pfam" id="PF00270">
    <property type="entry name" value="DEAD"/>
    <property type="match status" value="1"/>
</dbReference>
<dbReference type="NCBIfam" id="TIGR00595">
    <property type="entry name" value="priA"/>
    <property type="match status" value="1"/>
</dbReference>
<feature type="binding site" evidence="12">
    <location>
        <position position="472"/>
    </location>
    <ligand>
        <name>Zn(2+)</name>
        <dbReference type="ChEBI" id="CHEBI:29105"/>
        <label>1</label>
    </ligand>
</feature>
<keyword evidence="4 12" id="KW-0547">Nucleotide-binding</keyword>
<dbReference type="Pfam" id="PF18074">
    <property type="entry name" value="PriA_C"/>
    <property type="match status" value="1"/>
</dbReference>
<evidence type="ECO:0000256" key="8">
    <source>
        <dbReference type="ARBA" id="ARBA00022840"/>
    </source>
</evidence>
<dbReference type="Pfam" id="PF18319">
    <property type="entry name" value="Zn_ribbon_PriA"/>
    <property type="match status" value="1"/>
</dbReference>
<dbReference type="NCBIfam" id="NF004067">
    <property type="entry name" value="PRK05580.1-4"/>
    <property type="match status" value="1"/>
</dbReference>
<keyword evidence="3 12" id="KW-0479">Metal-binding</keyword>
<dbReference type="InterPro" id="IPR042115">
    <property type="entry name" value="PriA_3primeBD_sf"/>
</dbReference>
<dbReference type="GO" id="GO:0043138">
    <property type="term" value="F:3'-5' DNA helicase activity"/>
    <property type="evidence" value="ECO:0007669"/>
    <property type="project" value="UniProtKB-EC"/>
</dbReference>
<keyword evidence="10 12" id="KW-0413">Isomerase</keyword>
<dbReference type="GO" id="GO:0006310">
    <property type="term" value="P:DNA recombination"/>
    <property type="evidence" value="ECO:0007669"/>
    <property type="project" value="InterPro"/>
</dbReference>
<feature type="binding site" evidence="12">
    <location>
        <position position="435"/>
    </location>
    <ligand>
        <name>Zn(2+)</name>
        <dbReference type="ChEBI" id="CHEBI:29105"/>
        <label>1</label>
    </ligand>
</feature>
<feature type="binding site" evidence="12">
    <location>
        <position position="475"/>
    </location>
    <ligand>
        <name>Zn(2+)</name>
        <dbReference type="ChEBI" id="CHEBI:29105"/>
        <label>1</label>
    </ligand>
</feature>
<dbReference type="InterPro" id="IPR040498">
    <property type="entry name" value="PriA_CRR"/>
</dbReference>
<evidence type="ECO:0000256" key="4">
    <source>
        <dbReference type="ARBA" id="ARBA00022741"/>
    </source>
</evidence>
<dbReference type="FunFam" id="3.40.50.300:FF:000489">
    <property type="entry name" value="Primosome assembly protein PriA"/>
    <property type="match status" value="1"/>
</dbReference>
<dbReference type="EMBL" id="SNZH01000018">
    <property type="protein sequence ID" value="TDR38929.1"/>
    <property type="molecule type" value="Genomic_DNA"/>
</dbReference>
<dbReference type="GO" id="GO:1990077">
    <property type="term" value="C:primosome complex"/>
    <property type="evidence" value="ECO:0007669"/>
    <property type="project" value="UniProtKB-UniRule"/>
</dbReference>
<comment type="subunit">
    <text evidence="12">Component of the replication restart primosome.</text>
</comment>
<name>A0A4V6PY96_9GAMM</name>
<dbReference type="SMART" id="SM00487">
    <property type="entry name" value="DEXDc"/>
    <property type="match status" value="1"/>
</dbReference>
<evidence type="ECO:0000256" key="9">
    <source>
        <dbReference type="ARBA" id="ARBA00023125"/>
    </source>
</evidence>
<evidence type="ECO:0000256" key="3">
    <source>
        <dbReference type="ARBA" id="ARBA00022723"/>
    </source>
</evidence>
<reference evidence="14 15" key="1">
    <citation type="submission" date="2019-03" db="EMBL/GenBank/DDBJ databases">
        <title>Genomic Encyclopedia of Type Strains, Phase IV (KMG-IV): sequencing the most valuable type-strain genomes for metagenomic binning, comparative biology and taxonomic classification.</title>
        <authorList>
            <person name="Goeker M."/>
        </authorList>
    </citation>
    <scope>NUCLEOTIDE SEQUENCE [LARGE SCALE GENOMIC DNA]</scope>
    <source>
        <strain evidence="14 15">DSM 21667</strain>
    </source>
</reference>
<dbReference type="AlphaFoldDB" id="A0A4V6PY96"/>
<keyword evidence="1 12" id="KW-0639">Primosome</keyword>
<dbReference type="InterPro" id="IPR014001">
    <property type="entry name" value="Helicase_ATP-bd"/>
</dbReference>
<evidence type="ECO:0000256" key="5">
    <source>
        <dbReference type="ARBA" id="ARBA00022801"/>
    </source>
</evidence>
<comment type="catalytic activity">
    <reaction evidence="11 12">
        <text>ATP + H2O = ADP + phosphate + H(+)</text>
        <dbReference type="Rhea" id="RHEA:13065"/>
        <dbReference type="ChEBI" id="CHEBI:15377"/>
        <dbReference type="ChEBI" id="CHEBI:15378"/>
        <dbReference type="ChEBI" id="CHEBI:30616"/>
        <dbReference type="ChEBI" id="CHEBI:43474"/>
        <dbReference type="ChEBI" id="CHEBI:456216"/>
        <dbReference type="EC" id="5.6.2.4"/>
    </reaction>
</comment>
<dbReference type="OrthoDB" id="9759544at2"/>
<dbReference type="SMART" id="SM00490">
    <property type="entry name" value="HELICc"/>
    <property type="match status" value="1"/>
</dbReference>